<evidence type="ECO:0000313" key="4">
    <source>
        <dbReference type="Proteomes" id="UP000186437"/>
    </source>
</evidence>
<dbReference type="Proteomes" id="UP000255213">
    <property type="component" value="Unassembled WGS sequence"/>
</dbReference>
<dbReference type="EMBL" id="MSJL01000017">
    <property type="protein sequence ID" value="OLF49910.1"/>
    <property type="molecule type" value="Genomic_DNA"/>
</dbReference>
<reference evidence="3 5" key="3">
    <citation type="submission" date="2018-06" db="EMBL/GenBank/DDBJ databases">
        <authorList>
            <consortium name="Pathogen Informatics"/>
            <person name="Doyle S."/>
        </authorList>
    </citation>
    <scope>NUCLEOTIDE SEQUENCE [LARGE SCALE GENOMIC DNA]</scope>
    <source>
        <strain evidence="3 5">NCTC12957</strain>
    </source>
</reference>
<gene>
    <name evidence="2" type="ORF">BU200_04870</name>
    <name evidence="3" type="ORF">NCTC12957_01368</name>
</gene>
<feature type="transmembrane region" description="Helical" evidence="1">
    <location>
        <begin position="21"/>
        <end position="47"/>
    </location>
</feature>
<keyword evidence="4" id="KW-1185">Reference proteome</keyword>
<feature type="transmembrane region" description="Helical" evidence="1">
    <location>
        <begin position="59"/>
        <end position="90"/>
    </location>
</feature>
<keyword evidence="1" id="KW-0812">Transmembrane</keyword>
<reference evidence="4" key="1">
    <citation type="submission" date="2016-12" db="EMBL/GenBank/DDBJ databases">
        <authorList>
            <person name="Gulvik C.A."/>
        </authorList>
    </citation>
    <scope>NUCLEOTIDE SEQUENCE [LARGE SCALE GENOMIC DNA]</scope>
    <source>
        <strain evidence="4">ATCC 51725</strain>
    </source>
</reference>
<sequence length="97" mass="11305">MKQLLKLLWVKLNTPEDKYTTVLFRIVLLVGLSVLLPLVLGLLLVLGVRYEYLSFVFNYFYMFLILTAVACFLIKYILVTSDFIIGILFFKETKKSD</sequence>
<reference evidence="2" key="2">
    <citation type="submission" date="2016-12" db="EMBL/GenBank/DDBJ databases">
        <authorList>
            <person name="Song W.-J."/>
            <person name="Kurnit D.M."/>
        </authorList>
    </citation>
    <scope>NUCLEOTIDE SEQUENCE [LARGE SCALE GENOMIC DNA]</scope>
    <source>
        <strain evidence="2">ATCC 51725</strain>
    </source>
</reference>
<name>A0A1Q8EDR8_STRAI</name>
<proteinExistence type="predicted"/>
<evidence type="ECO:0000313" key="5">
    <source>
        <dbReference type="Proteomes" id="UP000255213"/>
    </source>
</evidence>
<evidence type="ECO:0000256" key="1">
    <source>
        <dbReference type="SAM" id="Phobius"/>
    </source>
</evidence>
<accession>A0A1Q8EDR8</accession>
<keyword evidence="1" id="KW-0472">Membrane</keyword>
<dbReference type="AlphaFoldDB" id="A0A1Q8EDR8"/>
<organism evidence="2 4">
    <name type="scientific">Streptococcus acidominimus</name>
    <dbReference type="NCBI Taxonomy" id="1326"/>
    <lineage>
        <taxon>Bacteria</taxon>
        <taxon>Bacillati</taxon>
        <taxon>Bacillota</taxon>
        <taxon>Bacilli</taxon>
        <taxon>Lactobacillales</taxon>
        <taxon>Streptococcaceae</taxon>
        <taxon>Streptococcus</taxon>
    </lineage>
</organism>
<dbReference type="Proteomes" id="UP000186437">
    <property type="component" value="Unassembled WGS sequence"/>
</dbReference>
<evidence type="ECO:0000313" key="2">
    <source>
        <dbReference type="EMBL" id="OLF49910.1"/>
    </source>
</evidence>
<dbReference type="EMBL" id="UHEN01000001">
    <property type="protein sequence ID" value="SUN07717.1"/>
    <property type="molecule type" value="Genomic_DNA"/>
</dbReference>
<evidence type="ECO:0000313" key="3">
    <source>
        <dbReference type="EMBL" id="SUN07717.1"/>
    </source>
</evidence>
<dbReference type="RefSeq" id="WP_075099102.1">
    <property type="nucleotide sequence ID" value="NZ_MSJL01000017.1"/>
</dbReference>
<keyword evidence="1" id="KW-1133">Transmembrane helix</keyword>
<protein>
    <submittedName>
        <fullName evidence="2">Uncharacterized protein</fullName>
    </submittedName>
</protein>